<dbReference type="EMBL" id="CP045571">
    <property type="protein sequence ID" value="QFX97608.1"/>
    <property type="molecule type" value="Genomic_DNA"/>
</dbReference>
<dbReference type="Proteomes" id="UP000363590">
    <property type="component" value="Chromosome"/>
</dbReference>
<accession>A0A5P9XV28</accession>
<evidence type="ECO:0000313" key="1">
    <source>
        <dbReference type="EMBL" id="QFX97608.1"/>
    </source>
</evidence>
<gene>
    <name evidence="1" type="ORF">GCD22_03563</name>
</gene>
<dbReference type="KEGG" id="atx:GCD22_03563"/>
<sequence length="70" mass="8413">MRRWFLDRYEDPANETPWDGEGKEYVFVWGGPYDPDDEIQSSFNNLSRVRDVIQQFSKGIEEELVRRFPV</sequence>
<dbReference type="AlphaFoldDB" id="A0A5P9XV28"/>
<evidence type="ECO:0000313" key="2">
    <source>
        <dbReference type="Proteomes" id="UP000363590"/>
    </source>
</evidence>
<protein>
    <submittedName>
        <fullName evidence="1">Uncharacterized protein</fullName>
    </submittedName>
</protein>
<name>A0A5P9XV28_ACITH</name>
<organism evidence="1 2">
    <name type="scientific">Acidithiobacillus thiooxidans ATCC 19377</name>
    <dbReference type="NCBI Taxonomy" id="637390"/>
    <lineage>
        <taxon>Bacteria</taxon>
        <taxon>Pseudomonadati</taxon>
        <taxon>Pseudomonadota</taxon>
        <taxon>Acidithiobacillia</taxon>
        <taxon>Acidithiobacillales</taxon>
        <taxon>Acidithiobacillaceae</taxon>
        <taxon>Acidithiobacillus</taxon>
    </lineage>
</organism>
<proteinExistence type="predicted"/>
<reference evidence="1 2" key="1">
    <citation type="submission" date="2019-10" db="EMBL/GenBank/DDBJ databases">
        <authorList>
            <person name="Wang R."/>
        </authorList>
    </citation>
    <scope>NUCLEOTIDE SEQUENCE [LARGE SCALE GENOMIC DNA]</scope>
    <source>
        <strain evidence="1 2">ATCC 19377</strain>
    </source>
</reference>